<feature type="domain" description="VapC45 PIN like" evidence="1">
    <location>
        <begin position="1"/>
        <end position="84"/>
    </location>
</feature>
<evidence type="ECO:0000313" key="2">
    <source>
        <dbReference type="EMBL" id="RAI37859.1"/>
    </source>
</evidence>
<dbReference type="RefSeq" id="WP_111357899.1">
    <property type="nucleotide sequence ID" value="NZ_NHSK01000020.1"/>
</dbReference>
<comment type="caution">
    <text evidence="2">The sequence shown here is derived from an EMBL/GenBank/DDBJ whole genome shotgun (WGS) entry which is preliminary data.</text>
</comment>
<sequence length="133" mass="15259">MKIFFDHNMSPAMARAFGELFKGQHDVITLKSRFGRTDVPDVEWITELSREGDWVVFSGDRRITRNKAEYHAFRSSNLIGLFLAAGLQKSPVIKQMERILALWTTIETVTQNVQGGAMFELPMKGMRLRQLKV</sequence>
<proteinExistence type="predicted"/>
<organism evidence="2 3">
    <name type="scientific">Rhodoplanes elegans</name>
    <dbReference type="NCBI Taxonomy" id="29408"/>
    <lineage>
        <taxon>Bacteria</taxon>
        <taxon>Pseudomonadati</taxon>
        <taxon>Pseudomonadota</taxon>
        <taxon>Alphaproteobacteria</taxon>
        <taxon>Hyphomicrobiales</taxon>
        <taxon>Nitrobacteraceae</taxon>
        <taxon>Rhodoplanes</taxon>
    </lineage>
</organism>
<dbReference type="Pfam" id="PF18478">
    <property type="entry name" value="PIN_10"/>
    <property type="match status" value="1"/>
</dbReference>
<gene>
    <name evidence="2" type="ORF">CH338_14700</name>
</gene>
<dbReference type="AlphaFoldDB" id="A0A327KGI7"/>
<dbReference type="InterPro" id="IPR041375">
    <property type="entry name" value="VapC45_PIN-like"/>
</dbReference>
<keyword evidence="3" id="KW-1185">Reference proteome</keyword>
<dbReference type="EMBL" id="NPEU01000158">
    <property type="protein sequence ID" value="RAI37859.1"/>
    <property type="molecule type" value="Genomic_DNA"/>
</dbReference>
<reference evidence="2 3" key="1">
    <citation type="submission" date="2017-07" db="EMBL/GenBank/DDBJ databases">
        <title>Draft Genome Sequences of Select Purple Nonsulfur Bacteria.</title>
        <authorList>
            <person name="Lasarre B."/>
            <person name="Mckinlay J.B."/>
        </authorList>
    </citation>
    <scope>NUCLEOTIDE SEQUENCE [LARGE SCALE GENOMIC DNA]</scope>
    <source>
        <strain evidence="2 3">DSM 11907</strain>
    </source>
</reference>
<name>A0A327KGI7_9BRAD</name>
<protein>
    <recommendedName>
        <fullName evidence="1">VapC45 PIN like domain-containing protein</fullName>
    </recommendedName>
</protein>
<evidence type="ECO:0000313" key="3">
    <source>
        <dbReference type="Proteomes" id="UP000248863"/>
    </source>
</evidence>
<dbReference type="Proteomes" id="UP000248863">
    <property type="component" value="Unassembled WGS sequence"/>
</dbReference>
<dbReference type="OrthoDB" id="839282at2"/>
<accession>A0A327KGI7</accession>
<evidence type="ECO:0000259" key="1">
    <source>
        <dbReference type="Pfam" id="PF18478"/>
    </source>
</evidence>